<dbReference type="EMBL" id="JBEUOH010000030">
    <property type="protein sequence ID" value="KAL0858617.1"/>
    <property type="molecule type" value="Genomic_DNA"/>
</dbReference>
<proteinExistence type="predicted"/>
<evidence type="ECO:0000313" key="1">
    <source>
        <dbReference type="EMBL" id="KAL0858617.1"/>
    </source>
</evidence>
<organism evidence="1 2">
    <name type="scientific">Loxostege sticticalis</name>
    <name type="common">Beet webworm moth</name>
    <dbReference type="NCBI Taxonomy" id="481309"/>
    <lineage>
        <taxon>Eukaryota</taxon>
        <taxon>Metazoa</taxon>
        <taxon>Ecdysozoa</taxon>
        <taxon>Arthropoda</taxon>
        <taxon>Hexapoda</taxon>
        <taxon>Insecta</taxon>
        <taxon>Pterygota</taxon>
        <taxon>Neoptera</taxon>
        <taxon>Endopterygota</taxon>
        <taxon>Lepidoptera</taxon>
        <taxon>Glossata</taxon>
        <taxon>Ditrysia</taxon>
        <taxon>Pyraloidea</taxon>
        <taxon>Crambidae</taxon>
        <taxon>Pyraustinae</taxon>
        <taxon>Loxostege</taxon>
    </lineage>
</organism>
<accession>A0ABR3H1D0</accession>
<dbReference type="PRINTS" id="PR00021">
    <property type="entry name" value="PRORICH"/>
</dbReference>
<protein>
    <submittedName>
        <fullName evidence="1">Uncharacterized protein</fullName>
    </submittedName>
</protein>
<comment type="caution">
    <text evidence="1">The sequence shown here is derived from an EMBL/GenBank/DDBJ whole genome shotgun (WGS) entry which is preliminary data.</text>
</comment>
<keyword evidence="2" id="KW-1185">Reference proteome</keyword>
<evidence type="ECO:0000313" key="2">
    <source>
        <dbReference type="Proteomes" id="UP001549920"/>
    </source>
</evidence>
<sequence length="154" mass="16437">MLKIGLYKLLEIDIPTLQKNIQLALISCAAAAPWRCQTRCDGSTVCYGEQSQPTINPPSICIGRLMPPCAGPATIYTPPYCPSPCPNPCPYPPPCPCPYPPPCPDPSPCPCPIPIYPPCPEPCPCPIYPPCPPPPPPCPCPYSPPCPCPLGPLY</sequence>
<dbReference type="Proteomes" id="UP001549920">
    <property type="component" value="Unassembled WGS sequence"/>
</dbReference>
<name>A0ABR3H1D0_LOXSC</name>
<reference evidence="1 2" key="1">
    <citation type="submission" date="2024-06" db="EMBL/GenBank/DDBJ databases">
        <title>A chromosome-level genome assembly of beet webworm, Loxostege sticticalis.</title>
        <authorList>
            <person name="Zhang Y."/>
        </authorList>
    </citation>
    <scope>NUCLEOTIDE SEQUENCE [LARGE SCALE GENOMIC DNA]</scope>
    <source>
        <strain evidence="1">AQ026</strain>
        <tissue evidence="1">Whole body</tissue>
    </source>
</reference>
<gene>
    <name evidence="1" type="ORF">ABMA27_012450</name>
</gene>